<feature type="compositionally biased region" description="Polar residues" evidence="1">
    <location>
        <begin position="81"/>
        <end position="93"/>
    </location>
</feature>
<dbReference type="Proteomes" id="UP000314294">
    <property type="component" value="Unassembled WGS sequence"/>
</dbReference>
<protein>
    <submittedName>
        <fullName evidence="2">Uncharacterized protein</fullName>
    </submittedName>
</protein>
<name>A0A4Z2IGD6_9TELE</name>
<accession>A0A4Z2IGD6</accession>
<gene>
    <name evidence="2" type="ORF">EYF80_012900</name>
</gene>
<evidence type="ECO:0000313" key="2">
    <source>
        <dbReference type="EMBL" id="TNN76847.1"/>
    </source>
</evidence>
<comment type="caution">
    <text evidence="2">The sequence shown here is derived from an EMBL/GenBank/DDBJ whole genome shotgun (WGS) entry which is preliminary data.</text>
</comment>
<evidence type="ECO:0000256" key="1">
    <source>
        <dbReference type="SAM" id="MobiDB-lite"/>
    </source>
</evidence>
<dbReference type="EMBL" id="SRLO01000089">
    <property type="protein sequence ID" value="TNN76847.1"/>
    <property type="molecule type" value="Genomic_DNA"/>
</dbReference>
<evidence type="ECO:0000313" key="3">
    <source>
        <dbReference type="Proteomes" id="UP000314294"/>
    </source>
</evidence>
<reference evidence="2 3" key="1">
    <citation type="submission" date="2019-03" db="EMBL/GenBank/DDBJ databases">
        <title>First draft genome of Liparis tanakae, snailfish: a comprehensive survey of snailfish specific genes.</title>
        <authorList>
            <person name="Kim W."/>
            <person name="Song I."/>
            <person name="Jeong J.-H."/>
            <person name="Kim D."/>
            <person name="Kim S."/>
            <person name="Ryu S."/>
            <person name="Song J.Y."/>
            <person name="Lee S.K."/>
        </authorList>
    </citation>
    <scope>NUCLEOTIDE SEQUENCE [LARGE SCALE GENOMIC DNA]</scope>
    <source>
        <tissue evidence="2">Muscle</tissue>
    </source>
</reference>
<sequence length="93" mass="10074">MEPCADVWRLSGDTRVLNIVAVKEPRASYSEAVGVNLLLSRPPLCCFTASPPARGSRLQGSATAHEQAGVPVPPRDRAQDQLPQTDQPHSMNR</sequence>
<feature type="region of interest" description="Disordered" evidence="1">
    <location>
        <begin position="50"/>
        <end position="93"/>
    </location>
</feature>
<dbReference type="AlphaFoldDB" id="A0A4Z2IGD6"/>
<proteinExistence type="predicted"/>
<organism evidence="2 3">
    <name type="scientific">Liparis tanakae</name>
    <name type="common">Tanaka's snailfish</name>
    <dbReference type="NCBI Taxonomy" id="230148"/>
    <lineage>
        <taxon>Eukaryota</taxon>
        <taxon>Metazoa</taxon>
        <taxon>Chordata</taxon>
        <taxon>Craniata</taxon>
        <taxon>Vertebrata</taxon>
        <taxon>Euteleostomi</taxon>
        <taxon>Actinopterygii</taxon>
        <taxon>Neopterygii</taxon>
        <taxon>Teleostei</taxon>
        <taxon>Neoteleostei</taxon>
        <taxon>Acanthomorphata</taxon>
        <taxon>Eupercaria</taxon>
        <taxon>Perciformes</taxon>
        <taxon>Cottioidei</taxon>
        <taxon>Cottales</taxon>
        <taxon>Liparidae</taxon>
        <taxon>Liparis</taxon>
    </lineage>
</organism>
<keyword evidence="3" id="KW-1185">Reference proteome</keyword>